<gene>
    <name evidence="2" type="ORF">GIB67_025921</name>
</gene>
<keyword evidence="3" id="KW-1185">Reference proteome</keyword>
<name>A0A7J7NYZ6_9MAGN</name>
<dbReference type="Proteomes" id="UP000541444">
    <property type="component" value="Unassembled WGS sequence"/>
</dbReference>
<reference evidence="2 3" key="1">
    <citation type="journal article" date="2020" name="IScience">
        <title>Genome Sequencing of the Endangered Kingdonia uniflora (Circaeasteraceae, Ranunculales) Reveals Potential Mechanisms of Evolutionary Specialization.</title>
        <authorList>
            <person name="Sun Y."/>
            <person name="Deng T."/>
            <person name="Zhang A."/>
            <person name="Moore M.J."/>
            <person name="Landis J.B."/>
            <person name="Lin N."/>
            <person name="Zhang H."/>
            <person name="Zhang X."/>
            <person name="Huang J."/>
            <person name="Zhang X."/>
            <person name="Sun H."/>
            <person name="Wang H."/>
        </authorList>
    </citation>
    <scope>NUCLEOTIDE SEQUENCE [LARGE SCALE GENOMIC DNA]</scope>
    <source>
        <strain evidence="2">TB1705</strain>
        <tissue evidence="2">Leaf</tissue>
    </source>
</reference>
<evidence type="ECO:0000313" key="3">
    <source>
        <dbReference type="Proteomes" id="UP000541444"/>
    </source>
</evidence>
<dbReference type="EMBL" id="JACGCM010000428">
    <property type="protein sequence ID" value="KAF6172416.1"/>
    <property type="molecule type" value="Genomic_DNA"/>
</dbReference>
<comment type="caution">
    <text evidence="2">The sequence shown here is derived from an EMBL/GenBank/DDBJ whole genome shotgun (WGS) entry which is preliminary data.</text>
</comment>
<feature type="compositionally biased region" description="Acidic residues" evidence="1">
    <location>
        <begin position="59"/>
        <end position="70"/>
    </location>
</feature>
<evidence type="ECO:0000256" key="1">
    <source>
        <dbReference type="SAM" id="MobiDB-lite"/>
    </source>
</evidence>
<feature type="region of interest" description="Disordered" evidence="1">
    <location>
        <begin position="205"/>
        <end position="251"/>
    </location>
</feature>
<feature type="region of interest" description="Disordered" evidence="1">
    <location>
        <begin position="59"/>
        <end position="83"/>
    </location>
</feature>
<feature type="region of interest" description="Disordered" evidence="1">
    <location>
        <begin position="278"/>
        <end position="309"/>
    </location>
</feature>
<organism evidence="2 3">
    <name type="scientific">Kingdonia uniflora</name>
    <dbReference type="NCBI Taxonomy" id="39325"/>
    <lineage>
        <taxon>Eukaryota</taxon>
        <taxon>Viridiplantae</taxon>
        <taxon>Streptophyta</taxon>
        <taxon>Embryophyta</taxon>
        <taxon>Tracheophyta</taxon>
        <taxon>Spermatophyta</taxon>
        <taxon>Magnoliopsida</taxon>
        <taxon>Ranunculales</taxon>
        <taxon>Circaeasteraceae</taxon>
        <taxon>Kingdonia</taxon>
    </lineage>
</organism>
<feature type="region of interest" description="Disordered" evidence="1">
    <location>
        <begin position="157"/>
        <end position="183"/>
    </location>
</feature>
<dbReference type="AlphaFoldDB" id="A0A7J7NYZ6"/>
<proteinExistence type="predicted"/>
<sequence length="437" mass="49843">MWLGKHSPILNDNDLLDMWSYSDQERVGDVHFYFSLQVLDKPREVNEPNPQIYINVELIDDDTSEDDTFGDDTSTGENSGNSDSVYNEWVVHGYIGEQSDVEFEETQLRLVGPSLEVNEPNVGGEGLIDMLGGSETNNSGPSEPPLSEFFKPAKKLKKTKTNGLSEPPLENKSMKIVASKKRKSRDCGDTIRVWDKPLSERHWLKEEGTNKKTSKQTTQIEKELKEKKKKNKVGEPTKPTNKRAKPSDLPEEELDVLPVVYDSDGEIVIIEEVGQTENGARTGSGHQTEDIGQTENGAQTWSGHQTKDIGVDNTDEVEEWTRWAKLHPDSLDAEEGYYNTHTSLEDDGTPTQEDIDRLDEELRNFAENTQSIFFEEEDSTPINIVGRENDELTIGMVWTNVFEARKFIRNYAIINKFEYYQVKNEDYRLRYKCGDEK</sequence>
<evidence type="ECO:0000313" key="2">
    <source>
        <dbReference type="EMBL" id="KAF6172416.1"/>
    </source>
</evidence>
<protein>
    <recommendedName>
        <fullName evidence="4">Transposase MuDR plant domain-containing protein</fullName>
    </recommendedName>
</protein>
<feature type="compositionally biased region" description="Polar residues" evidence="1">
    <location>
        <begin position="278"/>
        <end position="304"/>
    </location>
</feature>
<accession>A0A7J7NYZ6</accession>
<evidence type="ECO:0008006" key="4">
    <source>
        <dbReference type="Google" id="ProtNLM"/>
    </source>
</evidence>